<protein>
    <submittedName>
        <fullName evidence="5">Circadian clock protein KaiC</fullName>
    </submittedName>
    <submittedName>
        <fullName evidence="4">KaiC domain-containing protein</fullName>
    </submittedName>
</protein>
<sequence length="244" mass="27336">MDLIGGLILERIKTGIDGIDQFTGGLPRGKSILLTGDAGSGKTIFGLQFALTSSKQNLKTVYITTEEDSDDLFTQGETFGWDIKSFTDNGMLRFIELAGVRARVTEAEISIDVGAMKGNFSKFLKDLPEDTETVVIDNIGSYTAKLTPYEFRDRFDLMVYELKKRNITALIILDSATSREFNEIALFSVYGAIKVMKRENPYTGRRERVMDIVKMRSTKTPTQFMTYEINNNGIEIVSGVESRD</sequence>
<dbReference type="SUPFAM" id="SSF52540">
    <property type="entry name" value="P-loop containing nucleoside triphosphate hydrolases"/>
    <property type="match status" value="1"/>
</dbReference>
<dbReference type="GO" id="GO:0005524">
    <property type="term" value="F:ATP binding"/>
    <property type="evidence" value="ECO:0007669"/>
    <property type="project" value="UniProtKB-KW"/>
</dbReference>
<evidence type="ECO:0000259" key="3">
    <source>
        <dbReference type="PROSITE" id="PS51146"/>
    </source>
</evidence>
<dbReference type="InterPro" id="IPR010624">
    <property type="entry name" value="KaiC_dom"/>
</dbReference>
<evidence type="ECO:0000256" key="2">
    <source>
        <dbReference type="ARBA" id="ARBA00022840"/>
    </source>
</evidence>
<evidence type="ECO:0000313" key="6">
    <source>
        <dbReference type="Proteomes" id="UP000029661"/>
    </source>
</evidence>
<dbReference type="PANTHER" id="PTHR43637">
    <property type="entry name" value="UPF0273 PROTEIN TM_0370"/>
    <property type="match status" value="1"/>
</dbReference>
<name>A0A089ZDT3_METFO</name>
<keyword evidence="2" id="KW-0067">ATP-binding</keyword>
<proteinExistence type="predicted"/>
<dbReference type="Gene3D" id="3.40.50.300">
    <property type="entry name" value="P-loop containing nucleotide triphosphate hydrolases"/>
    <property type="match status" value="1"/>
</dbReference>
<organism evidence="4 6">
    <name type="scientific">Methanobacterium formicicum</name>
    <dbReference type="NCBI Taxonomy" id="2162"/>
    <lineage>
        <taxon>Archaea</taxon>
        <taxon>Methanobacteriati</taxon>
        <taxon>Methanobacteriota</taxon>
        <taxon>Methanomada group</taxon>
        <taxon>Methanobacteria</taxon>
        <taxon>Methanobacteriales</taxon>
        <taxon>Methanobacteriaceae</taxon>
        <taxon>Methanobacterium</taxon>
    </lineage>
</organism>
<dbReference type="STRING" id="2162.BRM9_1397"/>
<evidence type="ECO:0000313" key="7">
    <source>
        <dbReference type="Proteomes" id="UP000062768"/>
    </source>
</evidence>
<keyword evidence="7" id="KW-1185">Reference proteome</keyword>
<reference evidence="4" key="1">
    <citation type="submission" date="2013-12" db="EMBL/GenBank/DDBJ databases">
        <title>The complete genome sequence of Methanobacterium sp. BRM9.</title>
        <authorList>
            <consortium name="Pastoral Greenhouse Gas Research Consortium"/>
            <person name="Kelly W.J."/>
            <person name="Leahy S.C."/>
            <person name="Perry R."/>
            <person name="Li D."/>
            <person name="Altermann E."/>
            <person name="Lambie S.C."/>
            <person name="Attwood G.T."/>
        </authorList>
    </citation>
    <scope>NUCLEOTIDE SEQUENCE [LARGE SCALE GENOMIC DNA]</scope>
    <source>
        <strain evidence="4">BRM9</strain>
    </source>
</reference>
<reference evidence="5" key="2">
    <citation type="submission" date="2014-09" db="EMBL/GenBank/DDBJ databases">
        <authorList>
            <person name="Bishop-Lilly K.A."/>
            <person name="Broomall S.M."/>
            <person name="Chain P.S."/>
            <person name="Chertkov O."/>
            <person name="Coyne S.R."/>
            <person name="Daligault H.E."/>
            <person name="Davenport K.W."/>
            <person name="Erkkila T."/>
            <person name="Frey K.G."/>
            <person name="Gibbons H.S."/>
            <person name="Gu W."/>
            <person name="Jaissle J."/>
            <person name="Johnson S.L."/>
            <person name="Koroleva G.I."/>
            <person name="Ladner J.T."/>
            <person name="Lo C.-C."/>
            <person name="Minogue T.D."/>
            <person name="Munk C."/>
            <person name="Palacios G.F."/>
            <person name="Redden C.L."/>
            <person name="Rosenzweig C.N."/>
            <person name="Scholz M.B."/>
            <person name="Teshima H."/>
            <person name="Xu Y."/>
        </authorList>
    </citation>
    <scope>NUCLEOTIDE SEQUENCE</scope>
    <source>
        <strain evidence="5">Mb9</strain>
    </source>
</reference>
<gene>
    <name evidence="4" type="ORF">BRM9_1397</name>
    <name evidence="5" type="ORF">MB9_0913</name>
</gene>
<evidence type="ECO:0000313" key="4">
    <source>
        <dbReference type="EMBL" id="AIS32212.1"/>
    </source>
</evidence>
<evidence type="ECO:0000256" key="1">
    <source>
        <dbReference type="ARBA" id="ARBA00022741"/>
    </source>
</evidence>
<keyword evidence="1" id="KW-0547">Nucleotide-binding</keyword>
<dbReference type="Proteomes" id="UP000062768">
    <property type="component" value="Chromosome I"/>
</dbReference>
<dbReference type="AlphaFoldDB" id="A0A089ZDT3"/>
<dbReference type="PROSITE" id="PS51146">
    <property type="entry name" value="KAIC"/>
    <property type="match status" value="1"/>
</dbReference>
<dbReference type="PATRIC" id="fig|2162.10.peg.958"/>
<dbReference type="EMBL" id="LN734822">
    <property type="protein sequence ID" value="CEL24553.1"/>
    <property type="molecule type" value="Genomic_DNA"/>
</dbReference>
<evidence type="ECO:0000313" key="5">
    <source>
        <dbReference type="EMBL" id="CEL24553.1"/>
    </source>
</evidence>
<dbReference type="KEGG" id="mfc:BRM9_1397"/>
<dbReference type="Pfam" id="PF06745">
    <property type="entry name" value="ATPase"/>
    <property type="match status" value="1"/>
</dbReference>
<feature type="domain" description="KaiC" evidence="3">
    <location>
        <begin position="10"/>
        <end position="244"/>
    </location>
</feature>
<accession>A0A089ZDT3</accession>
<dbReference type="EMBL" id="CP006933">
    <property type="protein sequence ID" value="AIS32212.1"/>
    <property type="molecule type" value="Genomic_DNA"/>
</dbReference>
<dbReference type="InterPro" id="IPR027417">
    <property type="entry name" value="P-loop_NTPase"/>
</dbReference>
<dbReference type="Proteomes" id="UP000029661">
    <property type="component" value="Chromosome"/>
</dbReference>
<dbReference type="PANTHER" id="PTHR43637:SF2">
    <property type="entry name" value="PROTEIN GVPD 1"/>
    <property type="match status" value="1"/>
</dbReference>
<dbReference type="InterPro" id="IPR014774">
    <property type="entry name" value="KaiC-like_dom"/>
</dbReference>